<proteinExistence type="predicted"/>
<sequence>MNLSMSQCRGQCYDGASNMTGAKRGVATNMLAKKGRAVFTQSGCRGLCTSVQALARHHGYGA</sequence>
<evidence type="ECO:0000313" key="1">
    <source>
        <dbReference type="EMBL" id="KAH3720250.1"/>
    </source>
</evidence>
<keyword evidence="3" id="KW-1185">Reference proteome</keyword>
<reference evidence="2" key="2">
    <citation type="submission" date="2020-11" db="EMBL/GenBank/DDBJ databases">
        <authorList>
            <person name="McCartney M.A."/>
            <person name="Auch B."/>
            <person name="Kono T."/>
            <person name="Mallez S."/>
            <person name="Becker A."/>
            <person name="Gohl D.M."/>
            <person name="Silverstein K.A.T."/>
            <person name="Koren S."/>
            <person name="Bechman K.B."/>
            <person name="Herman A."/>
            <person name="Abrahante J.E."/>
            <person name="Garbe J."/>
        </authorList>
    </citation>
    <scope>NUCLEOTIDE SEQUENCE</scope>
    <source>
        <strain evidence="2">Duluth1</strain>
        <tissue evidence="2">Whole animal</tissue>
    </source>
</reference>
<evidence type="ECO:0000313" key="2">
    <source>
        <dbReference type="EMBL" id="KAH3828260.1"/>
    </source>
</evidence>
<accession>A0A9D4JXE2</accession>
<protein>
    <submittedName>
        <fullName evidence="2">Uncharacterized protein</fullName>
    </submittedName>
</protein>
<organism evidence="2 3">
    <name type="scientific">Dreissena polymorpha</name>
    <name type="common">Zebra mussel</name>
    <name type="synonym">Mytilus polymorpha</name>
    <dbReference type="NCBI Taxonomy" id="45954"/>
    <lineage>
        <taxon>Eukaryota</taxon>
        <taxon>Metazoa</taxon>
        <taxon>Spiralia</taxon>
        <taxon>Lophotrochozoa</taxon>
        <taxon>Mollusca</taxon>
        <taxon>Bivalvia</taxon>
        <taxon>Autobranchia</taxon>
        <taxon>Heteroconchia</taxon>
        <taxon>Euheterodonta</taxon>
        <taxon>Imparidentia</taxon>
        <taxon>Neoheterodontei</taxon>
        <taxon>Myida</taxon>
        <taxon>Dreissenoidea</taxon>
        <taxon>Dreissenidae</taxon>
        <taxon>Dreissena</taxon>
    </lineage>
</organism>
<gene>
    <name evidence="1" type="ORF">DPMN_063147</name>
    <name evidence="2" type="ORF">DPMN_130213</name>
</gene>
<name>A0A9D4JXE2_DREPO</name>
<reference evidence="2" key="1">
    <citation type="journal article" date="2019" name="bioRxiv">
        <title>The Genome of the Zebra Mussel, Dreissena polymorpha: A Resource for Invasive Species Research.</title>
        <authorList>
            <person name="McCartney M.A."/>
            <person name="Auch B."/>
            <person name="Kono T."/>
            <person name="Mallez S."/>
            <person name="Zhang Y."/>
            <person name="Obille A."/>
            <person name="Becker A."/>
            <person name="Abrahante J.E."/>
            <person name="Garbe J."/>
            <person name="Badalamenti J.P."/>
            <person name="Herman A."/>
            <person name="Mangelson H."/>
            <person name="Liachko I."/>
            <person name="Sullivan S."/>
            <person name="Sone E.D."/>
            <person name="Koren S."/>
            <person name="Silverstein K.A.T."/>
            <person name="Beckman K.B."/>
            <person name="Gohl D.M."/>
        </authorList>
    </citation>
    <scope>NUCLEOTIDE SEQUENCE</scope>
    <source>
        <strain evidence="2">Duluth1</strain>
        <tissue evidence="2">Whole animal</tissue>
    </source>
</reference>
<dbReference type="AlphaFoldDB" id="A0A9D4JXE2"/>
<evidence type="ECO:0000313" key="3">
    <source>
        <dbReference type="Proteomes" id="UP000828390"/>
    </source>
</evidence>
<comment type="caution">
    <text evidence="2">The sequence shown here is derived from an EMBL/GenBank/DDBJ whole genome shotgun (WGS) entry which is preliminary data.</text>
</comment>
<dbReference type="EMBL" id="JAIWYP010000005">
    <property type="protein sequence ID" value="KAH3828260.1"/>
    <property type="molecule type" value="Genomic_DNA"/>
</dbReference>
<dbReference type="Proteomes" id="UP000828390">
    <property type="component" value="Unassembled WGS sequence"/>
</dbReference>
<dbReference type="EMBL" id="JAIWYP010000013">
    <property type="protein sequence ID" value="KAH3720250.1"/>
    <property type="molecule type" value="Genomic_DNA"/>
</dbReference>